<comment type="caution">
    <text evidence="8">Lacks conserved residue(s) required for the propagation of feature annotation.</text>
</comment>
<evidence type="ECO:0000313" key="11">
    <source>
        <dbReference type="EMBL" id="EME44653.1"/>
    </source>
</evidence>
<dbReference type="EMBL" id="KB446539">
    <property type="protein sequence ID" value="EME44653.1"/>
    <property type="molecule type" value="Genomic_DNA"/>
</dbReference>
<feature type="topological domain" description="Cytoplasmic" evidence="8">
    <location>
        <begin position="173"/>
        <end position="212"/>
    </location>
</feature>
<protein>
    <submittedName>
        <fullName evidence="11">Uncharacterized protein</fullName>
    </submittedName>
</protein>
<dbReference type="eggNOG" id="KOG4253">
    <property type="taxonomic scope" value="Eukaryota"/>
</dbReference>
<dbReference type="HAMAP" id="MF_03113">
    <property type="entry name" value="Get1"/>
    <property type="match status" value="1"/>
</dbReference>
<keyword evidence="5 8" id="KW-0256">Endoplasmic reticulum</keyword>
<feature type="transmembrane region" description="Helical" evidence="9">
    <location>
        <begin position="160"/>
        <end position="182"/>
    </location>
</feature>
<dbReference type="Pfam" id="PF04420">
    <property type="entry name" value="CHD5"/>
    <property type="match status" value="1"/>
</dbReference>
<name>N1PNZ7_DOTSN</name>
<dbReference type="HOGENOM" id="CLU_089418_1_0_1"/>
<keyword evidence="7 8" id="KW-0472">Membrane</keyword>
<proteinExistence type="inferred from homology"/>
<dbReference type="Gene3D" id="1.10.287.660">
    <property type="entry name" value="Helix hairpin bin"/>
    <property type="match status" value="1"/>
</dbReference>
<dbReference type="OMA" id="AEWIISF"/>
<feature type="signal peptide" evidence="10">
    <location>
        <begin position="1"/>
        <end position="25"/>
    </location>
</feature>
<keyword evidence="3 8" id="KW-0813">Transport</keyword>
<evidence type="ECO:0000256" key="7">
    <source>
        <dbReference type="ARBA" id="ARBA00023136"/>
    </source>
</evidence>
<evidence type="ECO:0000256" key="10">
    <source>
        <dbReference type="SAM" id="SignalP"/>
    </source>
</evidence>
<feature type="chain" id="PRO_5004109242" evidence="10">
    <location>
        <begin position="26"/>
        <end position="212"/>
    </location>
</feature>
<reference evidence="12" key="1">
    <citation type="journal article" date="2012" name="PLoS Genet.">
        <title>The genomes of the fungal plant pathogens Cladosporium fulvum and Dothistroma septosporum reveal adaptation to different hosts and lifestyles but also signatures of common ancestry.</title>
        <authorList>
            <person name="de Wit P.J.G.M."/>
            <person name="van der Burgt A."/>
            <person name="Oekmen B."/>
            <person name="Stergiopoulos I."/>
            <person name="Abd-Elsalam K.A."/>
            <person name="Aerts A.L."/>
            <person name="Bahkali A.H."/>
            <person name="Beenen H.G."/>
            <person name="Chettri P."/>
            <person name="Cox M.P."/>
            <person name="Datema E."/>
            <person name="de Vries R.P."/>
            <person name="Dhillon B."/>
            <person name="Ganley A.R."/>
            <person name="Griffiths S.A."/>
            <person name="Guo Y."/>
            <person name="Hamelin R.C."/>
            <person name="Henrissat B."/>
            <person name="Kabir M.S."/>
            <person name="Jashni M.K."/>
            <person name="Kema G."/>
            <person name="Klaubauf S."/>
            <person name="Lapidus A."/>
            <person name="Levasseur A."/>
            <person name="Lindquist E."/>
            <person name="Mehrabi R."/>
            <person name="Ohm R.A."/>
            <person name="Owen T.J."/>
            <person name="Salamov A."/>
            <person name="Schwelm A."/>
            <person name="Schijlen E."/>
            <person name="Sun H."/>
            <person name="van den Burg H.A."/>
            <person name="van Ham R.C.H.J."/>
            <person name="Zhang S."/>
            <person name="Goodwin S.B."/>
            <person name="Grigoriev I.V."/>
            <person name="Collemare J."/>
            <person name="Bradshaw R.E."/>
        </authorList>
    </citation>
    <scope>NUCLEOTIDE SEQUENCE [LARGE SCALE GENOMIC DNA]</scope>
    <source>
        <strain evidence="12">NZE10 / CBS 128990</strain>
    </source>
</reference>
<evidence type="ECO:0000313" key="12">
    <source>
        <dbReference type="Proteomes" id="UP000016933"/>
    </source>
</evidence>
<dbReference type="PANTHER" id="PTHR42650">
    <property type="entry name" value="TAIL-ANCHORED PROTEIN INSERTION RECEPTOR WRB"/>
    <property type="match status" value="1"/>
</dbReference>
<gene>
    <name evidence="8" type="primary">GET1</name>
    <name evidence="11" type="ORF">DOTSEDRAFT_172949</name>
</gene>
<comment type="similarity">
    <text evidence="2 8">Belongs to the WRB/GET1 family.</text>
</comment>
<dbReference type="GO" id="GO:0043529">
    <property type="term" value="C:GET complex"/>
    <property type="evidence" value="ECO:0007669"/>
    <property type="project" value="InterPro"/>
</dbReference>
<organism evidence="11 12">
    <name type="scientific">Dothistroma septosporum (strain NZE10 / CBS 128990)</name>
    <name type="common">Red band needle blight fungus</name>
    <name type="synonym">Mycosphaerella pini</name>
    <dbReference type="NCBI Taxonomy" id="675120"/>
    <lineage>
        <taxon>Eukaryota</taxon>
        <taxon>Fungi</taxon>
        <taxon>Dikarya</taxon>
        <taxon>Ascomycota</taxon>
        <taxon>Pezizomycotina</taxon>
        <taxon>Dothideomycetes</taxon>
        <taxon>Dothideomycetidae</taxon>
        <taxon>Mycosphaerellales</taxon>
        <taxon>Mycosphaerellaceae</taxon>
        <taxon>Dothistroma</taxon>
    </lineage>
</organism>
<evidence type="ECO:0000256" key="2">
    <source>
        <dbReference type="ARBA" id="ARBA00010799"/>
    </source>
</evidence>
<keyword evidence="4 8" id="KW-0812">Transmembrane</keyword>
<evidence type="ECO:0000256" key="5">
    <source>
        <dbReference type="ARBA" id="ARBA00022824"/>
    </source>
</evidence>
<evidence type="ECO:0000256" key="4">
    <source>
        <dbReference type="ARBA" id="ARBA00022692"/>
    </source>
</evidence>
<evidence type="ECO:0000256" key="3">
    <source>
        <dbReference type="ARBA" id="ARBA00022448"/>
    </source>
</evidence>
<dbReference type="InterPro" id="IPR029012">
    <property type="entry name" value="Helix_hairpin_bin_sf"/>
</dbReference>
<dbReference type="GO" id="GO:0043495">
    <property type="term" value="F:protein-membrane adaptor activity"/>
    <property type="evidence" value="ECO:0007669"/>
    <property type="project" value="TreeGrafter"/>
</dbReference>
<keyword evidence="6 8" id="KW-1133">Transmembrane helix</keyword>
<dbReference type="PANTHER" id="PTHR42650:SF1">
    <property type="entry name" value="GUIDED ENTRY OF TAIL-ANCHORED PROTEINS FACTOR 1"/>
    <property type="match status" value="1"/>
</dbReference>
<evidence type="ECO:0000256" key="9">
    <source>
        <dbReference type="SAM" id="Phobius"/>
    </source>
</evidence>
<reference evidence="11 12" key="2">
    <citation type="journal article" date="2012" name="PLoS Pathog.">
        <title>Diverse lifestyles and strategies of plant pathogenesis encoded in the genomes of eighteen Dothideomycetes fungi.</title>
        <authorList>
            <person name="Ohm R.A."/>
            <person name="Feau N."/>
            <person name="Henrissat B."/>
            <person name="Schoch C.L."/>
            <person name="Horwitz B.A."/>
            <person name="Barry K.W."/>
            <person name="Condon B.J."/>
            <person name="Copeland A.C."/>
            <person name="Dhillon B."/>
            <person name="Glaser F."/>
            <person name="Hesse C.N."/>
            <person name="Kosti I."/>
            <person name="LaButti K."/>
            <person name="Lindquist E.A."/>
            <person name="Lucas S."/>
            <person name="Salamov A.A."/>
            <person name="Bradshaw R.E."/>
            <person name="Ciuffetti L."/>
            <person name="Hamelin R.C."/>
            <person name="Kema G.H.J."/>
            <person name="Lawrence C."/>
            <person name="Scott J.A."/>
            <person name="Spatafora J.W."/>
            <person name="Turgeon B.G."/>
            <person name="de Wit P.J.G.M."/>
            <person name="Zhong S."/>
            <person name="Goodwin S.B."/>
            <person name="Grigoriev I.V."/>
        </authorList>
    </citation>
    <scope>NUCLEOTIDE SEQUENCE [LARGE SCALE GENOMIC DNA]</scope>
    <source>
        <strain evidence="12">NZE10 / CBS 128990</strain>
    </source>
</reference>
<evidence type="ECO:0000256" key="8">
    <source>
        <dbReference type="HAMAP-Rule" id="MF_03113"/>
    </source>
</evidence>
<dbReference type="AlphaFoldDB" id="N1PNZ7"/>
<feature type="topological domain" description="Lumenal" evidence="8">
    <location>
        <begin position="1"/>
        <end position="4"/>
    </location>
</feature>
<comment type="subcellular location">
    <subcellularLocation>
        <location evidence="1">Endoplasmic reticulum membrane</location>
        <topology evidence="1">Multi-pass membrane protein</topology>
    </subcellularLocation>
</comment>
<evidence type="ECO:0000256" key="6">
    <source>
        <dbReference type="ARBA" id="ARBA00022989"/>
    </source>
</evidence>
<keyword evidence="10" id="KW-0732">Signal</keyword>
<accession>N1PNZ7</accession>
<dbReference type="InterPro" id="IPR027538">
    <property type="entry name" value="Get1_fungi"/>
</dbReference>
<keyword evidence="12" id="KW-1185">Reference proteome</keyword>
<dbReference type="GO" id="GO:0071816">
    <property type="term" value="P:tail-anchored membrane protein insertion into ER membrane"/>
    <property type="evidence" value="ECO:0007669"/>
    <property type="project" value="InterPro"/>
</dbReference>
<dbReference type="GO" id="GO:0005789">
    <property type="term" value="C:endoplasmic reticulum membrane"/>
    <property type="evidence" value="ECO:0007669"/>
    <property type="project" value="UniProtKB-SubCell"/>
</dbReference>
<dbReference type="OrthoDB" id="69461at2759"/>
<dbReference type="Proteomes" id="UP000016933">
    <property type="component" value="Unassembled WGS sequence"/>
</dbReference>
<sequence length="212" mass="23695">MVSVVAVVFLVQLALNLISSFGAQAVNDIAWWFFTKIPNSPASNGQETKNLRDEVVRLNREMTAISAQDDFAKWARLRRDHDKAKEKYEKQAQSSQSLRSTFDSIVSKLRWVATQGVNFLLNTYYAKQPMFWLPQGWVPWHAEWVLSLPRAPLGSISVNVWAIACGSVIAMVSQGIVALWALRAGEVKSGPNKGEKIKMEGMGVKAQGKKEM</sequence>
<dbReference type="STRING" id="675120.N1PNZ7"/>
<dbReference type="InterPro" id="IPR028945">
    <property type="entry name" value="Get1"/>
</dbReference>
<evidence type="ECO:0000256" key="1">
    <source>
        <dbReference type="ARBA" id="ARBA00004477"/>
    </source>
</evidence>